<reference evidence="3" key="1">
    <citation type="submission" date="2016-10" db="EMBL/GenBank/DDBJ databases">
        <authorList>
            <person name="Varghese N."/>
            <person name="Submissions S."/>
        </authorList>
    </citation>
    <scope>NUCLEOTIDE SEQUENCE [LARGE SCALE GENOMIC DNA]</scope>
    <source>
        <strain evidence="3">B4,CECT 8067,JCM 17497</strain>
    </source>
</reference>
<evidence type="ECO:0000313" key="3">
    <source>
        <dbReference type="Proteomes" id="UP000198882"/>
    </source>
</evidence>
<keyword evidence="3" id="KW-1185">Reference proteome</keyword>
<evidence type="ECO:0000313" key="2">
    <source>
        <dbReference type="EMBL" id="SDJ87022.1"/>
    </source>
</evidence>
<organism evidence="2 3">
    <name type="scientific">Natronorubrum texcoconense</name>
    <dbReference type="NCBI Taxonomy" id="1095776"/>
    <lineage>
        <taxon>Archaea</taxon>
        <taxon>Methanobacteriati</taxon>
        <taxon>Methanobacteriota</taxon>
        <taxon>Stenosarchaea group</taxon>
        <taxon>Halobacteria</taxon>
        <taxon>Halobacteriales</taxon>
        <taxon>Natrialbaceae</taxon>
        <taxon>Natronorubrum</taxon>
    </lineage>
</organism>
<gene>
    <name evidence="2" type="ORF">SAMN04515672_1662</name>
</gene>
<accession>A0A1G8X8T3</accession>
<dbReference type="Proteomes" id="UP000198882">
    <property type="component" value="Unassembled WGS sequence"/>
</dbReference>
<feature type="region of interest" description="Disordered" evidence="1">
    <location>
        <begin position="1"/>
        <end position="25"/>
    </location>
</feature>
<dbReference type="AlphaFoldDB" id="A0A1G8X8T3"/>
<dbReference type="RefSeq" id="WP_245724172.1">
    <property type="nucleotide sequence ID" value="NZ_FNFE01000002.1"/>
</dbReference>
<sequence length="94" mass="10013">MTVTDAVSDREGTRTASLEPAGGADGTHLSGLWMKHAGEWHIDAAVADHRLELSTEEIRDRLEGSGWGVDCAHVTIAVTADGELESRVEPSDVC</sequence>
<proteinExistence type="predicted"/>
<dbReference type="EMBL" id="FNFE01000002">
    <property type="protein sequence ID" value="SDJ87022.1"/>
    <property type="molecule type" value="Genomic_DNA"/>
</dbReference>
<protein>
    <submittedName>
        <fullName evidence="2">Uncharacterized protein</fullName>
    </submittedName>
</protein>
<evidence type="ECO:0000256" key="1">
    <source>
        <dbReference type="SAM" id="MobiDB-lite"/>
    </source>
</evidence>
<name>A0A1G8X8T3_9EURY</name>